<gene>
    <name evidence="8" type="ORF">POREN0001_0558</name>
</gene>
<dbReference type="eggNOG" id="COG0534">
    <property type="taxonomic scope" value="Bacteria"/>
</dbReference>
<keyword evidence="6 7" id="KW-0472">Membrane</keyword>
<comment type="subcellular location">
    <subcellularLocation>
        <location evidence="1">Cell membrane</location>
        <topology evidence="1">Multi-pass membrane protein</topology>
    </subcellularLocation>
</comment>
<dbReference type="GO" id="GO:0042910">
    <property type="term" value="F:xenobiotic transmembrane transporter activity"/>
    <property type="evidence" value="ECO:0007669"/>
    <property type="project" value="InterPro"/>
</dbReference>
<feature type="transmembrane region" description="Helical" evidence="7">
    <location>
        <begin position="364"/>
        <end position="388"/>
    </location>
</feature>
<dbReference type="EMBL" id="ACNN01000007">
    <property type="protein sequence ID" value="EEN83410.1"/>
    <property type="molecule type" value="Genomic_DNA"/>
</dbReference>
<evidence type="ECO:0000256" key="6">
    <source>
        <dbReference type="ARBA" id="ARBA00023136"/>
    </source>
</evidence>
<dbReference type="PIRSF" id="PIRSF006603">
    <property type="entry name" value="DinF"/>
    <property type="match status" value="1"/>
</dbReference>
<protein>
    <submittedName>
        <fullName evidence="8">MATE efflux family protein</fullName>
    </submittedName>
</protein>
<evidence type="ECO:0000256" key="4">
    <source>
        <dbReference type="ARBA" id="ARBA00022692"/>
    </source>
</evidence>
<keyword evidence="4 7" id="KW-0812">Transmembrane</keyword>
<evidence type="ECO:0000256" key="1">
    <source>
        <dbReference type="ARBA" id="ARBA00004651"/>
    </source>
</evidence>
<feature type="transmembrane region" description="Helical" evidence="7">
    <location>
        <begin position="142"/>
        <end position="166"/>
    </location>
</feature>
<dbReference type="STRING" id="553175.POREN0001_0558"/>
<evidence type="ECO:0000256" key="3">
    <source>
        <dbReference type="ARBA" id="ARBA00022475"/>
    </source>
</evidence>
<feature type="transmembrane region" description="Helical" evidence="7">
    <location>
        <begin position="290"/>
        <end position="312"/>
    </location>
</feature>
<evidence type="ECO:0000313" key="8">
    <source>
        <dbReference type="EMBL" id="EEN83410.1"/>
    </source>
</evidence>
<dbReference type="GO" id="GO:0005886">
    <property type="term" value="C:plasma membrane"/>
    <property type="evidence" value="ECO:0007669"/>
    <property type="project" value="UniProtKB-SubCell"/>
</dbReference>
<dbReference type="AlphaFoldDB" id="C3J8N9"/>
<feature type="transmembrane region" description="Helical" evidence="7">
    <location>
        <begin position="324"/>
        <end position="352"/>
    </location>
</feature>
<dbReference type="Proteomes" id="UP000004295">
    <property type="component" value="Unassembled WGS sequence"/>
</dbReference>
<dbReference type="Pfam" id="PF01554">
    <property type="entry name" value="MatE"/>
    <property type="match status" value="2"/>
</dbReference>
<dbReference type="InterPro" id="IPR048279">
    <property type="entry name" value="MdtK-like"/>
</dbReference>
<feature type="transmembrane region" description="Helical" evidence="7">
    <location>
        <begin position="395"/>
        <end position="415"/>
    </location>
</feature>
<proteinExistence type="predicted"/>
<accession>C3J8N9</accession>
<dbReference type="InterPro" id="IPR002528">
    <property type="entry name" value="MATE_fam"/>
</dbReference>
<dbReference type="RefSeq" id="WP_004332468.1">
    <property type="nucleotide sequence ID" value="NZ_ACNN01000007.1"/>
</dbReference>
<keyword evidence="5 7" id="KW-1133">Transmembrane helix</keyword>
<dbReference type="PANTHER" id="PTHR43549:SF3">
    <property type="entry name" value="MULTIDRUG RESISTANCE PROTEIN YPNP-RELATED"/>
    <property type="match status" value="1"/>
</dbReference>
<feature type="transmembrane region" description="Helical" evidence="7">
    <location>
        <begin position="200"/>
        <end position="218"/>
    </location>
</feature>
<feature type="transmembrane region" description="Helical" evidence="7">
    <location>
        <begin position="23"/>
        <end position="43"/>
    </location>
</feature>
<name>C3J8N9_POREA</name>
<keyword evidence="3" id="KW-1003">Cell membrane</keyword>
<organism evidence="8 9">
    <name type="scientific">Porphyromonas endodontalis (strain ATCC 35406 / DSM 24491 / JCM 8526 / CCUG 16442 / BCRC 14492 / NCTC 13058 / HG 370)</name>
    <name type="common">Bacteroides endodontalis</name>
    <dbReference type="NCBI Taxonomy" id="553175"/>
    <lineage>
        <taxon>Bacteria</taxon>
        <taxon>Pseudomonadati</taxon>
        <taxon>Bacteroidota</taxon>
        <taxon>Bacteroidia</taxon>
        <taxon>Bacteroidales</taxon>
        <taxon>Porphyromonadaceae</taxon>
        <taxon>Porphyromonas</taxon>
    </lineage>
</organism>
<dbReference type="CDD" id="cd13140">
    <property type="entry name" value="MATE_like_1"/>
    <property type="match status" value="1"/>
</dbReference>
<dbReference type="PANTHER" id="PTHR43549">
    <property type="entry name" value="MULTIDRUG RESISTANCE PROTEIN YPNP-RELATED"/>
    <property type="match status" value="1"/>
</dbReference>
<keyword evidence="9" id="KW-1185">Reference proteome</keyword>
<reference evidence="8 9" key="1">
    <citation type="submission" date="2009-04" db="EMBL/GenBank/DDBJ databases">
        <authorList>
            <person name="Sebastian Y."/>
            <person name="Madupu R."/>
            <person name="Durkin A.S."/>
            <person name="Torralba M."/>
            <person name="Methe B."/>
            <person name="Sutton G.G."/>
            <person name="Strausberg R.L."/>
            <person name="Nelson K.E."/>
        </authorList>
    </citation>
    <scope>NUCLEOTIDE SEQUENCE [LARGE SCALE GENOMIC DNA]</scope>
    <source>
        <strain evidence="9">ATCC 35406 / DSM 24491 / JCM 8526 / CCUG 16442 / BCRC 14492 / NCTC 13058 / HG 370</strain>
    </source>
</reference>
<dbReference type="NCBIfam" id="TIGR00797">
    <property type="entry name" value="matE"/>
    <property type="match status" value="1"/>
</dbReference>
<feature type="transmembrane region" description="Helical" evidence="7">
    <location>
        <begin position="173"/>
        <end position="194"/>
    </location>
</feature>
<sequence>MSGKAAEHPETQDLTRGPIARQIVTLAAPIIGTSFIQVAYSFTDMAWVGRLGSREIAALGVISVLTWLASSIGALVKTGAEVLVAQGLGAQNRNSARCYAQHTSTLALYISLGLMLVYGVGGSTFIGLYGLEETTSEFAQQYLNIIIWGLPGFFLSLSYSGVYIAAGRSGVPFRINSIGLVLNMLLDPLFIFVFDWGISGAALATVVAQWVVALLFLYQVHGRDHLLGGWRVVGPLKRTETLAILKLGLPIVTLNSLFALITFVMGTITAHAGGHIGVATINVGGQLEAITWDTSQGFGTALAAFVAQNYAARKPQRIFSAFRVSISITSVFGIVAMSLYIFFGIELFALIIPEEEAYLEGGRYLRAAGCVQLFMMSEILIQGLFYGTGRSLQPALISIIGNSIRIPLALIFGAMGFGLVGIWWAIATSMAVKGVAAVSFLPYLKRTLHRRLA</sequence>
<feature type="transmembrane region" description="Helical" evidence="7">
    <location>
        <begin position="55"/>
        <end position="76"/>
    </location>
</feature>
<dbReference type="InterPro" id="IPR052031">
    <property type="entry name" value="Membrane_Transporter-Flippase"/>
</dbReference>
<keyword evidence="2" id="KW-0813">Transport</keyword>
<feature type="transmembrane region" description="Helical" evidence="7">
    <location>
        <begin position="247"/>
        <end position="270"/>
    </location>
</feature>
<evidence type="ECO:0000256" key="2">
    <source>
        <dbReference type="ARBA" id="ARBA00022448"/>
    </source>
</evidence>
<dbReference type="GO" id="GO:0015297">
    <property type="term" value="F:antiporter activity"/>
    <property type="evidence" value="ECO:0007669"/>
    <property type="project" value="InterPro"/>
</dbReference>
<evidence type="ECO:0000256" key="7">
    <source>
        <dbReference type="SAM" id="Phobius"/>
    </source>
</evidence>
<dbReference type="GeneID" id="93364981"/>
<comment type="caution">
    <text evidence="8">The sequence shown here is derived from an EMBL/GenBank/DDBJ whole genome shotgun (WGS) entry which is preliminary data.</text>
</comment>
<feature type="transmembrane region" description="Helical" evidence="7">
    <location>
        <begin position="421"/>
        <end position="444"/>
    </location>
</feature>
<evidence type="ECO:0000256" key="5">
    <source>
        <dbReference type="ARBA" id="ARBA00022989"/>
    </source>
</evidence>
<evidence type="ECO:0000313" key="9">
    <source>
        <dbReference type="Proteomes" id="UP000004295"/>
    </source>
</evidence>
<feature type="transmembrane region" description="Helical" evidence="7">
    <location>
        <begin position="106"/>
        <end position="130"/>
    </location>
</feature>